<dbReference type="RefSeq" id="WP_186746385.1">
    <property type="nucleotide sequence ID" value="NZ_CP060394.1"/>
</dbReference>
<evidence type="ECO:0000313" key="3">
    <source>
        <dbReference type="Proteomes" id="UP000515312"/>
    </source>
</evidence>
<dbReference type="InterPro" id="IPR008910">
    <property type="entry name" value="MSC_TM_helix"/>
</dbReference>
<dbReference type="EMBL" id="CP060394">
    <property type="protein sequence ID" value="QNI34310.1"/>
    <property type="molecule type" value="Genomic_DNA"/>
</dbReference>
<dbReference type="Gene3D" id="1.10.287.1260">
    <property type="match status" value="1"/>
</dbReference>
<dbReference type="AlphaFoldDB" id="A0A7G8BP40"/>
<accession>A0A7G8BP40</accession>
<feature type="transmembrane region" description="Helical" evidence="1">
    <location>
        <begin position="110"/>
        <end position="135"/>
    </location>
</feature>
<dbReference type="Proteomes" id="UP000515312">
    <property type="component" value="Chromosome"/>
</dbReference>
<feature type="transmembrane region" description="Helical" evidence="1">
    <location>
        <begin position="156"/>
        <end position="174"/>
    </location>
</feature>
<dbReference type="Pfam" id="PF05552">
    <property type="entry name" value="MS_channel_1st_1"/>
    <property type="match status" value="2"/>
</dbReference>
<protein>
    <submittedName>
        <fullName evidence="2">Uncharacterized protein</fullName>
    </submittedName>
</protein>
<keyword evidence="3" id="KW-1185">Reference proteome</keyword>
<sequence>MWQQVEESLRESMGRVFTKIATLLPGILAFVLVFLIFLAIAWLLAMLVRSVLTAAKFDERMSSGASTLTEWSPIHTPTILMTRIVFWSFVTIGVLVGVSAFEAASAESGISAYVFAYVPRVIGAAVLLFLGTVIGRFLSRSVLISAVNLNLQYARLLATGVRWLVFVLTAAMVLDHLAIGGAIVDLAFGILFGGIVLALALAVGLGSRDLVSRSLEREAHRPLEAPIEEKLHHF</sequence>
<name>A0A7G8BP40_9BACT</name>
<feature type="transmembrane region" description="Helical" evidence="1">
    <location>
        <begin position="84"/>
        <end position="104"/>
    </location>
</feature>
<reference evidence="2 3" key="1">
    <citation type="submission" date="2020-08" db="EMBL/GenBank/DDBJ databases">
        <title>Edaphobacter telluris sp. nov. and Acidobacterium dinghuensis sp. nov., two acidobacteria isolated from forest soil.</title>
        <authorList>
            <person name="Fu J."/>
            <person name="Qiu L."/>
        </authorList>
    </citation>
    <scope>NUCLEOTIDE SEQUENCE [LARGE SCALE GENOMIC DNA]</scope>
    <source>
        <strain evidence="2">4Y35</strain>
    </source>
</reference>
<feature type="transmembrane region" description="Helical" evidence="1">
    <location>
        <begin position="20"/>
        <end position="48"/>
    </location>
</feature>
<keyword evidence="1" id="KW-1133">Transmembrane helix</keyword>
<keyword evidence="1" id="KW-0812">Transmembrane</keyword>
<feature type="transmembrane region" description="Helical" evidence="1">
    <location>
        <begin position="186"/>
        <end position="207"/>
    </location>
</feature>
<proteinExistence type="predicted"/>
<dbReference type="KEGG" id="adin:H7849_10680"/>
<gene>
    <name evidence="2" type="ORF">H7849_10680</name>
</gene>
<keyword evidence="1" id="KW-0472">Membrane</keyword>
<organism evidence="2 3">
    <name type="scientific">Alloacidobacterium dinghuense</name>
    <dbReference type="NCBI Taxonomy" id="2763107"/>
    <lineage>
        <taxon>Bacteria</taxon>
        <taxon>Pseudomonadati</taxon>
        <taxon>Acidobacteriota</taxon>
        <taxon>Terriglobia</taxon>
        <taxon>Terriglobales</taxon>
        <taxon>Acidobacteriaceae</taxon>
        <taxon>Alloacidobacterium</taxon>
    </lineage>
</organism>
<evidence type="ECO:0000313" key="2">
    <source>
        <dbReference type="EMBL" id="QNI34310.1"/>
    </source>
</evidence>
<evidence type="ECO:0000256" key="1">
    <source>
        <dbReference type="SAM" id="Phobius"/>
    </source>
</evidence>